<organism evidence="5 6">
    <name type="scientific">Paenisporosarcina macmurdoensis</name>
    <dbReference type="NCBI Taxonomy" id="212659"/>
    <lineage>
        <taxon>Bacteria</taxon>
        <taxon>Bacillati</taxon>
        <taxon>Bacillota</taxon>
        <taxon>Bacilli</taxon>
        <taxon>Bacillales</taxon>
        <taxon>Caryophanaceae</taxon>
        <taxon>Paenisporosarcina</taxon>
    </lineage>
</organism>
<protein>
    <submittedName>
        <fullName evidence="5">H-type small acid-soluble spore protein</fullName>
    </submittedName>
</protein>
<sequence length="59" mass="6621">MDSQRAQEISNSKNMISVSYKGDPVYIEHVDQSNGHVTIHPLDDPTSKKSVDVTELIEH</sequence>
<dbReference type="RefSeq" id="WP_377734562.1">
    <property type="nucleotide sequence ID" value="NZ_JBHSRI010000018.1"/>
</dbReference>
<evidence type="ECO:0000256" key="1">
    <source>
        <dbReference type="ARBA" id="ARBA00004288"/>
    </source>
</evidence>
<keyword evidence="3" id="KW-0749">Sporulation</keyword>
<evidence type="ECO:0000256" key="4">
    <source>
        <dbReference type="SAM" id="MobiDB-lite"/>
    </source>
</evidence>
<dbReference type="HAMAP" id="MF_00667">
    <property type="entry name" value="SspH"/>
    <property type="match status" value="1"/>
</dbReference>
<comment type="caution">
    <text evidence="5">The sequence shown here is derived from an EMBL/GenBank/DDBJ whole genome shotgun (WGS) entry which is preliminary data.</text>
</comment>
<comment type="subcellular location">
    <subcellularLocation>
        <location evidence="1">Spore core</location>
    </subcellularLocation>
</comment>
<dbReference type="InterPro" id="IPR012610">
    <property type="entry name" value="SASP_SspH"/>
</dbReference>
<comment type="similarity">
    <text evidence="2">Belongs to the SspH family.</text>
</comment>
<dbReference type="Pfam" id="PF08141">
    <property type="entry name" value="SspH"/>
    <property type="match status" value="1"/>
</dbReference>
<reference evidence="6" key="1">
    <citation type="journal article" date="2019" name="Int. J. Syst. Evol. Microbiol.">
        <title>The Global Catalogue of Microorganisms (GCM) 10K type strain sequencing project: providing services to taxonomists for standard genome sequencing and annotation.</title>
        <authorList>
            <consortium name="The Broad Institute Genomics Platform"/>
            <consortium name="The Broad Institute Genome Sequencing Center for Infectious Disease"/>
            <person name="Wu L."/>
            <person name="Ma J."/>
        </authorList>
    </citation>
    <scope>NUCLEOTIDE SEQUENCE [LARGE SCALE GENOMIC DNA]</scope>
    <source>
        <strain evidence="6">CCUG 54527</strain>
    </source>
</reference>
<gene>
    <name evidence="5" type="ORF">ACFPYN_12395</name>
</gene>
<evidence type="ECO:0000256" key="3">
    <source>
        <dbReference type="ARBA" id="ARBA00022969"/>
    </source>
</evidence>
<accession>A0ABW1LB68</accession>
<feature type="region of interest" description="Disordered" evidence="4">
    <location>
        <begin position="36"/>
        <end position="59"/>
    </location>
</feature>
<keyword evidence="6" id="KW-1185">Reference proteome</keyword>
<dbReference type="NCBIfam" id="TIGR02861">
    <property type="entry name" value="SASP_H"/>
    <property type="match status" value="1"/>
</dbReference>
<dbReference type="Proteomes" id="UP001596170">
    <property type="component" value="Unassembled WGS sequence"/>
</dbReference>
<dbReference type="EMBL" id="JBHSRI010000018">
    <property type="protein sequence ID" value="MFC6040222.1"/>
    <property type="molecule type" value="Genomic_DNA"/>
</dbReference>
<proteinExistence type="inferred from homology"/>
<feature type="compositionally biased region" description="Basic and acidic residues" evidence="4">
    <location>
        <begin position="41"/>
        <end position="59"/>
    </location>
</feature>
<evidence type="ECO:0000313" key="5">
    <source>
        <dbReference type="EMBL" id="MFC6040222.1"/>
    </source>
</evidence>
<evidence type="ECO:0000313" key="6">
    <source>
        <dbReference type="Proteomes" id="UP001596170"/>
    </source>
</evidence>
<evidence type="ECO:0000256" key="2">
    <source>
        <dbReference type="ARBA" id="ARBA00006573"/>
    </source>
</evidence>
<name>A0ABW1LB68_9BACL</name>